<accession>A0A4P6X6B1</accession>
<proteinExistence type="inferred from homology"/>
<dbReference type="PANTHER" id="PTHR42928">
    <property type="entry name" value="TRICARBOXYLATE-BINDING PROTEIN"/>
    <property type="match status" value="1"/>
</dbReference>
<sequence precursor="true">MTSSRRSWMLRTFAAIATSSALLSPFTAHAQAPTTRILVGFPAGGGTDAIARILAERLQAELGSSVVVDNKAGAGGQLAAQALKAAAPDGHTLFLSHDHSVSILPLTMKNPGFDPAKDFVPVAGFATFVNAVALSGGTPARDFKAWIDGVKAAGGKATMGIPAPASTPQFAVQVIGKQFGLDLVAAPYRGSAPMMADMLGNTIPAGVGSVPDFIENHKAGKLRVAAVMGTQRQAALPEVPTFTELGIKGFEEVPYYGLFAPVGTPKAELDKLAAALQKVIAQADVKDRLTAMGLTVGYMSGAELGKRETAYREVWARIIKDSGYQPQ</sequence>
<feature type="chain" id="PRO_5020675442" evidence="2">
    <location>
        <begin position="31"/>
        <end position="327"/>
    </location>
</feature>
<dbReference type="KEGG" id="hpse:HPF_16485"/>
<dbReference type="PANTHER" id="PTHR42928:SF5">
    <property type="entry name" value="BLR1237 PROTEIN"/>
    <property type="match status" value="1"/>
</dbReference>
<evidence type="ECO:0000313" key="3">
    <source>
        <dbReference type="EMBL" id="QBM29291.1"/>
    </source>
</evidence>
<dbReference type="InterPro" id="IPR006311">
    <property type="entry name" value="TAT_signal"/>
</dbReference>
<protein>
    <submittedName>
        <fullName evidence="3">Tripartite tricarboxylate transporter family receptor</fullName>
    </submittedName>
</protein>
<dbReference type="InterPro" id="IPR042100">
    <property type="entry name" value="Bug_dom1"/>
</dbReference>
<organism evidence="3 4">
    <name type="scientific">Hydrogenophaga pseudoflava</name>
    <name type="common">Pseudomonas carboxydoflava</name>
    <dbReference type="NCBI Taxonomy" id="47421"/>
    <lineage>
        <taxon>Bacteria</taxon>
        <taxon>Pseudomonadati</taxon>
        <taxon>Pseudomonadota</taxon>
        <taxon>Betaproteobacteria</taxon>
        <taxon>Burkholderiales</taxon>
        <taxon>Comamonadaceae</taxon>
        <taxon>Hydrogenophaga</taxon>
    </lineage>
</organism>
<dbReference type="Pfam" id="PF03401">
    <property type="entry name" value="TctC"/>
    <property type="match status" value="1"/>
</dbReference>
<keyword evidence="3" id="KW-0675">Receptor</keyword>
<dbReference type="RefSeq" id="WP_066158288.1">
    <property type="nucleotide sequence ID" value="NZ_CP037867.1"/>
</dbReference>
<gene>
    <name evidence="3" type="ORF">HPF_16485</name>
</gene>
<dbReference type="Gene3D" id="3.40.190.150">
    <property type="entry name" value="Bordetella uptake gene, domain 1"/>
    <property type="match status" value="1"/>
</dbReference>
<comment type="similarity">
    <text evidence="1">Belongs to the UPF0065 (bug) family.</text>
</comment>
<keyword evidence="2" id="KW-0732">Signal</keyword>
<name>A0A4P6X6B1_HYDPS</name>
<reference evidence="3 4" key="1">
    <citation type="submission" date="2019-03" db="EMBL/GenBank/DDBJ databases">
        <authorList>
            <person name="Sebastian G."/>
            <person name="Baumann P."/>
            <person name="Ruckert C."/>
            <person name="Kalinowski J."/>
            <person name="Nebel B."/>
            <person name="Takors R."/>
            <person name="Blombach B."/>
        </authorList>
    </citation>
    <scope>NUCLEOTIDE SEQUENCE [LARGE SCALE GENOMIC DNA]</scope>
    <source>
        <strain evidence="3 4">DSM 1084</strain>
    </source>
</reference>
<keyword evidence="4" id="KW-1185">Reference proteome</keyword>
<dbReference type="EMBL" id="CP037867">
    <property type="protein sequence ID" value="QBM29291.1"/>
    <property type="molecule type" value="Genomic_DNA"/>
</dbReference>
<dbReference type="InterPro" id="IPR005064">
    <property type="entry name" value="BUG"/>
</dbReference>
<dbReference type="PIRSF" id="PIRSF017082">
    <property type="entry name" value="YflP"/>
    <property type="match status" value="1"/>
</dbReference>
<dbReference type="Gene3D" id="3.40.190.10">
    <property type="entry name" value="Periplasmic binding protein-like II"/>
    <property type="match status" value="1"/>
</dbReference>
<dbReference type="PROSITE" id="PS51318">
    <property type="entry name" value="TAT"/>
    <property type="match status" value="1"/>
</dbReference>
<dbReference type="AlphaFoldDB" id="A0A4P6X6B1"/>
<evidence type="ECO:0000313" key="4">
    <source>
        <dbReference type="Proteomes" id="UP000293912"/>
    </source>
</evidence>
<evidence type="ECO:0000256" key="2">
    <source>
        <dbReference type="SAM" id="SignalP"/>
    </source>
</evidence>
<dbReference type="Proteomes" id="UP000293912">
    <property type="component" value="Chromosome"/>
</dbReference>
<evidence type="ECO:0000256" key="1">
    <source>
        <dbReference type="ARBA" id="ARBA00006987"/>
    </source>
</evidence>
<feature type="signal peptide" evidence="2">
    <location>
        <begin position="1"/>
        <end position="30"/>
    </location>
</feature>
<dbReference type="CDD" id="cd13579">
    <property type="entry name" value="PBP2_Bug_NagM"/>
    <property type="match status" value="1"/>
</dbReference>